<dbReference type="AlphaFoldDB" id="A0A6A6GRE9"/>
<dbReference type="OrthoDB" id="10568434at2759"/>
<keyword evidence="3" id="KW-1185">Reference proteome</keyword>
<feature type="non-terminal residue" evidence="2">
    <location>
        <position position="1"/>
    </location>
</feature>
<protein>
    <submittedName>
        <fullName evidence="2">Uncharacterized protein</fullName>
    </submittedName>
</protein>
<evidence type="ECO:0000313" key="3">
    <source>
        <dbReference type="Proteomes" id="UP000799538"/>
    </source>
</evidence>
<gene>
    <name evidence="2" type="ORF">BDZ85DRAFT_210785</name>
</gene>
<proteinExistence type="predicted"/>
<evidence type="ECO:0000256" key="1">
    <source>
        <dbReference type="SAM" id="MobiDB-lite"/>
    </source>
</evidence>
<evidence type="ECO:0000313" key="2">
    <source>
        <dbReference type="EMBL" id="KAF2228267.1"/>
    </source>
</evidence>
<reference evidence="3" key="1">
    <citation type="journal article" date="2020" name="Stud. Mycol.">
        <title>101 Dothideomycetes genomes: A test case for predicting lifestyles and emergence of pathogens.</title>
        <authorList>
            <person name="Haridas S."/>
            <person name="Albert R."/>
            <person name="Binder M."/>
            <person name="Bloem J."/>
            <person name="LaButti K."/>
            <person name="Salamov A."/>
            <person name="Andreopoulos B."/>
            <person name="Baker S."/>
            <person name="Barry K."/>
            <person name="Bills G."/>
            <person name="Bluhm B."/>
            <person name="Cannon C."/>
            <person name="Castanera R."/>
            <person name="Culley D."/>
            <person name="Daum C."/>
            <person name="Ezra D."/>
            <person name="Gonzalez J."/>
            <person name="Henrissat B."/>
            <person name="Kuo A."/>
            <person name="Liang C."/>
            <person name="Lipzen A."/>
            <person name="Lutzoni F."/>
            <person name="Magnuson J."/>
            <person name="Mondo S."/>
            <person name="Nolan M."/>
            <person name="Ohm R."/>
            <person name="Pangilinan J."/>
            <person name="Park H.-J."/>
            <person name="Ramirez L."/>
            <person name="Alfaro M."/>
            <person name="Sun H."/>
            <person name="Tritt A."/>
            <person name="Yoshinaga Y."/>
            <person name="Zwiers L.-H."/>
            <person name="Turgeon B."/>
            <person name="Goodwin S."/>
            <person name="Spatafora J."/>
            <person name="Crous P."/>
            <person name="Grigoriev I."/>
        </authorList>
    </citation>
    <scope>NUCLEOTIDE SEQUENCE [LARGE SCALE GENOMIC DNA]</scope>
    <source>
        <strain evidence="3">CECT 20119</strain>
    </source>
</reference>
<sequence>PHTPTRLGCSDGPSPTRSPRKRSIDQVEDVQPTALSSPRSAVEASPYPCLCQPEPKIPRPRNGEYL</sequence>
<name>A0A6A6GRE9_9PEZI</name>
<organism evidence="2 3">
    <name type="scientific">Elsinoe ampelina</name>
    <dbReference type="NCBI Taxonomy" id="302913"/>
    <lineage>
        <taxon>Eukaryota</taxon>
        <taxon>Fungi</taxon>
        <taxon>Dikarya</taxon>
        <taxon>Ascomycota</taxon>
        <taxon>Pezizomycotina</taxon>
        <taxon>Dothideomycetes</taxon>
        <taxon>Dothideomycetidae</taxon>
        <taxon>Myriangiales</taxon>
        <taxon>Elsinoaceae</taxon>
        <taxon>Elsinoe</taxon>
    </lineage>
</organism>
<dbReference type="EMBL" id="ML992501">
    <property type="protein sequence ID" value="KAF2228267.1"/>
    <property type="molecule type" value="Genomic_DNA"/>
</dbReference>
<dbReference type="Proteomes" id="UP000799538">
    <property type="component" value="Unassembled WGS sequence"/>
</dbReference>
<accession>A0A6A6GRE9</accession>
<feature type="region of interest" description="Disordered" evidence="1">
    <location>
        <begin position="1"/>
        <end position="66"/>
    </location>
</feature>